<sequence>MHIGVDVRNLTVPAITGIGRVLVETARALSERGVSFTFYWPANRHPSPLDAIAAANHVTSAFSGGPGRVVWGETALPLAVRKAPPDVFWGPAHRLPPFLPASVPALVTIHDLVWHRYPETMTIGRRLADQVLMRAAVARADFIAADSHATAHDVKAVLGRDAKVIYPGASYTAPTDCLDLFSRLDLQDGPYALFVGTLEPRKNLVGLLEAFSRARRAACADWRLVIAGGDGWRDSAIRQALDPLLAAGHVRLAGRVDDPELANLYAGARFLAFPSLYEGFGLPVVEAQQYGVPVLASNRGSLPEVTGAGGLLVDPLDIGEMAQGIHVLFTSDEIHDRLAAAARENARRFSWDAAANRMLSLFQAVRRRQVLK</sequence>
<proteinExistence type="predicted"/>
<reference evidence="4 5" key="1">
    <citation type="journal article" date="2015" name="Antonie Van Leeuwenhoek">
        <title>Oricola cellulosilytica gen. nov., sp. nov., a cellulose-degrading bacterium of the family Phyllobacteriaceae isolated from surface seashore water, and emended descriptions of Mesorhizobium loti and Phyllobacterium myrsinacearum.</title>
        <authorList>
            <person name="Hameed A."/>
            <person name="Shahina M."/>
            <person name="Lai W.A."/>
            <person name="Lin S.Y."/>
            <person name="Young L.S."/>
            <person name="Liu Y.C."/>
            <person name="Hsu Y.H."/>
            <person name="Young C.C."/>
        </authorList>
    </citation>
    <scope>NUCLEOTIDE SEQUENCE [LARGE SCALE GENOMIC DNA]</scope>
    <source>
        <strain evidence="4 5">KCTC 52183</strain>
    </source>
</reference>
<dbReference type="CDD" id="cd03809">
    <property type="entry name" value="GT4_MtfB-like"/>
    <property type="match status" value="1"/>
</dbReference>
<evidence type="ECO:0000313" key="5">
    <source>
        <dbReference type="Proteomes" id="UP000291301"/>
    </source>
</evidence>
<evidence type="ECO:0000256" key="1">
    <source>
        <dbReference type="ARBA" id="ARBA00022679"/>
    </source>
</evidence>
<dbReference type="RefSeq" id="WP_131571637.1">
    <property type="nucleotide sequence ID" value="NZ_JAINFK010000002.1"/>
</dbReference>
<evidence type="ECO:0000259" key="3">
    <source>
        <dbReference type="Pfam" id="PF13439"/>
    </source>
</evidence>
<dbReference type="PANTHER" id="PTHR46401">
    <property type="entry name" value="GLYCOSYLTRANSFERASE WBBK-RELATED"/>
    <property type="match status" value="1"/>
</dbReference>
<evidence type="ECO:0000259" key="2">
    <source>
        <dbReference type="Pfam" id="PF00534"/>
    </source>
</evidence>
<keyword evidence="5" id="KW-1185">Reference proteome</keyword>
<feature type="domain" description="Glycosyl transferase family 1" evidence="2">
    <location>
        <begin position="187"/>
        <end position="344"/>
    </location>
</feature>
<dbReference type="Pfam" id="PF13439">
    <property type="entry name" value="Glyco_transf_4"/>
    <property type="match status" value="1"/>
</dbReference>
<dbReference type="InterPro" id="IPR028098">
    <property type="entry name" value="Glyco_trans_4-like_N"/>
</dbReference>
<dbReference type="GO" id="GO:0016757">
    <property type="term" value="F:glycosyltransferase activity"/>
    <property type="evidence" value="ECO:0007669"/>
    <property type="project" value="InterPro"/>
</dbReference>
<dbReference type="InterPro" id="IPR001296">
    <property type="entry name" value="Glyco_trans_1"/>
</dbReference>
<feature type="domain" description="Glycosyltransferase subfamily 4-like N-terminal" evidence="3">
    <location>
        <begin position="16"/>
        <end position="168"/>
    </location>
</feature>
<name>A0A4R0P988_9HYPH</name>
<gene>
    <name evidence="4" type="ORF">E0D97_17445</name>
</gene>
<keyword evidence="1 4" id="KW-0808">Transferase</keyword>
<dbReference type="SUPFAM" id="SSF53756">
    <property type="entry name" value="UDP-Glycosyltransferase/glycogen phosphorylase"/>
    <property type="match status" value="1"/>
</dbReference>
<dbReference type="Proteomes" id="UP000291301">
    <property type="component" value="Unassembled WGS sequence"/>
</dbReference>
<protein>
    <submittedName>
        <fullName evidence="4">Glycosyltransferase family 1 protein</fullName>
    </submittedName>
</protein>
<dbReference type="OrthoDB" id="9801609at2"/>
<dbReference type="Pfam" id="PF00534">
    <property type="entry name" value="Glycos_transf_1"/>
    <property type="match status" value="1"/>
</dbReference>
<dbReference type="AlphaFoldDB" id="A0A4R0P988"/>
<accession>A0A4R0P988</accession>
<dbReference type="GO" id="GO:0009103">
    <property type="term" value="P:lipopolysaccharide biosynthetic process"/>
    <property type="evidence" value="ECO:0007669"/>
    <property type="project" value="TreeGrafter"/>
</dbReference>
<dbReference type="EMBL" id="SJST01000010">
    <property type="protein sequence ID" value="TCD11307.1"/>
    <property type="molecule type" value="Genomic_DNA"/>
</dbReference>
<comment type="caution">
    <text evidence="4">The sequence shown here is derived from an EMBL/GenBank/DDBJ whole genome shotgun (WGS) entry which is preliminary data.</text>
</comment>
<organism evidence="4 5">
    <name type="scientific">Oricola cellulosilytica</name>
    <dbReference type="NCBI Taxonomy" id="1429082"/>
    <lineage>
        <taxon>Bacteria</taxon>
        <taxon>Pseudomonadati</taxon>
        <taxon>Pseudomonadota</taxon>
        <taxon>Alphaproteobacteria</taxon>
        <taxon>Hyphomicrobiales</taxon>
        <taxon>Ahrensiaceae</taxon>
        <taxon>Oricola</taxon>
    </lineage>
</organism>
<dbReference type="Gene3D" id="3.40.50.2000">
    <property type="entry name" value="Glycogen Phosphorylase B"/>
    <property type="match status" value="2"/>
</dbReference>
<dbReference type="PANTHER" id="PTHR46401:SF2">
    <property type="entry name" value="GLYCOSYLTRANSFERASE WBBK-RELATED"/>
    <property type="match status" value="1"/>
</dbReference>
<evidence type="ECO:0000313" key="4">
    <source>
        <dbReference type="EMBL" id="TCD11307.1"/>
    </source>
</evidence>